<evidence type="ECO:0000313" key="2">
    <source>
        <dbReference type="EMBL" id="MDY0395054.1"/>
    </source>
</evidence>
<dbReference type="InterPro" id="IPR036683">
    <property type="entry name" value="CO_DH_flav_C_dom_sf"/>
</dbReference>
<accession>A0ABU5C6V8</accession>
<dbReference type="SMART" id="SM01092">
    <property type="entry name" value="CO_deh_flav_C"/>
    <property type="match status" value="1"/>
</dbReference>
<proteinExistence type="predicted"/>
<dbReference type="SUPFAM" id="SSF55447">
    <property type="entry name" value="CO dehydrogenase flavoprotein C-terminal domain-like"/>
    <property type="match status" value="1"/>
</dbReference>
<gene>
    <name evidence="2" type="ORF">RWE15_12290</name>
</gene>
<organism evidence="2 3">
    <name type="scientific">Tigheibacillus halophilus</name>
    <dbReference type="NCBI Taxonomy" id="361280"/>
    <lineage>
        <taxon>Bacteria</taxon>
        <taxon>Bacillati</taxon>
        <taxon>Bacillota</taxon>
        <taxon>Bacilli</taxon>
        <taxon>Bacillales</taxon>
        <taxon>Bacillaceae</taxon>
        <taxon>Tigheibacillus</taxon>
    </lineage>
</organism>
<dbReference type="Proteomes" id="UP001281447">
    <property type="component" value="Unassembled WGS sequence"/>
</dbReference>
<keyword evidence="3" id="KW-1185">Reference proteome</keyword>
<evidence type="ECO:0000259" key="1">
    <source>
        <dbReference type="SMART" id="SM01092"/>
    </source>
</evidence>
<dbReference type="Gene3D" id="3.30.390.50">
    <property type="entry name" value="CO dehydrogenase flavoprotein, C-terminal domain"/>
    <property type="match status" value="1"/>
</dbReference>
<protein>
    <recommendedName>
        <fullName evidence="1">CO dehydrogenase flavoprotein C-terminal domain-containing protein</fullName>
    </recommendedName>
</protein>
<feature type="domain" description="CO dehydrogenase flavoprotein C-terminal" evidence="1">
    <location>
        <begin position="1"/>
        <end position="89"/>
    </location>
</feature>
<dbReference type="InterPro" id="IPR005107">
    <property type="entry name" value="CO_DH_flav_C"/>
</dbReference>
<comment type="caution">
    <text evidence="2">The sequence shown here is derived from an EMBL/GenBank/DDBJ whole genome shotgun (WGS) entry which is preliminary data.</text>
</comment>
<name>A0ABU5C6V8_9BACI</name>
<sequence length="103" mass="11437">MDRIGYPLVTVSALKAGNWLRVAFSGVCGFPFRHTGLEVALNDQRQSVKQRIATAVNQLPAPVLDDLEGSASYRLFVLRNVLEETLIELEGNERHGTISRIDD</sequence>
<dbReference type="EMBL" id="JAWDIP010000003">
    <property type="protein sequence ID" value="MDY0395054.1"/>
    <property type="molecule type" value="Genomic_DNA"/>
</dbReference>
<evidence type="ECO:0000313" key="3">
    <source>
        <dbReference type="Proteomes" id="UP001281447"/>
    </source>
</evidence>
<reference evidence="2 3" key="1">
    <citation type="submission" date="2023-10" db="EMBL/GenBank/DDBJ databases">
        <title>Virgibacillus halophilus 5B73C genome.</title>
        <authorList>
            <person name="Miliotis G."/>
            <person name="Sengupta P."/>
            <person name="Hameed A."/>
            <person name="Chuvochina M."/>
            <person name="Mcdonagh F."/>
            <person name="Simpson A.C."/>
            <person name="Singh N.K."/>
            <person name="Rekha P.D."/>
            <person name="Raman K."/>
            <person name="Hugenholtz P."/>
            <person name="Venkateswaran K."/>
        </authorList>
    </citation>
    <scope>NUCLEOTIDE SEQUENCE [LARGE SCALE GENOMIC DNA]</scope>
    <source>
        <strain evidence="2 3">5B73C</strain>
    </source>
</reference>